<sequence length="402" mass="44592">MDSVDLTPLERAQLEDCPGMSDLSFLSDSMASEFNLSGIVKEVKFLKEYNRLVSWYRDLPEGMFISRLLREYKYSEPDLEESRMMCFEALKAYDDFPFGVQADLNGRVTTRKGEKLSVKLATDIYKLVSVMEGGDYCDIRELISLSKSRPSQGKTPKKTITGADVSCFMTSGEVLLLKDNVTALQTDVLNMKQMLHAAEKIRSDQMKTFTNSLQVLKCDLLECKQFMSNCLNNFNLSVNDLKLTLQPLESAILAVSRRVSSTENILYRTNVFSITSAVQPFEARQNIPPCNKNSAERGNLSPLSNSGDSQYPRRPTSPPNAVIISACDEAAPTYSPPNQEPEVDSEWQPLCSPGGIHHSVGTKSPTDVIIVPDSGHASKRTSTSGVSYGLITPTGALPRRLW</sequence>
<evidence type="ECO:0000313" key="2">
    <source>
        <dbReference type="EMBL" id="KAH3694226.1"/>
    </source>
</evidence>
<dbReference type="EMBL" id="JAIWYP010000016">
    <property type="protein sequence ID" value="KAH3694226.1"/>
    <property type="molecule type" value="Genomic_DNA"/>
</dbReference>
<comment type="caution">
    <text evidence="2">The sequence shown here is derived from an EMBL/GenBank/DDBJ whole genome shotgun (WGS) entry which is preliminary data.</text>
</comment>
<protein>
    <submittedName>
        <fullName evidence="2">Uncharacterized protein</fullName>
    </submittedName>
</protein>
<proteinExistence type="predicted"/>
<reference evidence="2" key="1">
    <citation type="journal article" date="2019" name="bioRxiv">
        <title>The Genome of the Zebra Mussel, Dreissena polymorpha: A Resource for Invasive Species Research.</title>
        <authorList>
            <person name="McCartney M.A."/>
            <person name="Auch B."/>
            <person name="Kono T."/>
            <person name="Mallez S."/>
            <person name="Zhang Y."/>
            <person name="Obille A."/>
            <person name="Becker A."/>
            <person name="Abrahante J.E."/>
            <person name="Garbe J."/>
            <person name="Badalamenti J.P."/>
            <person name="Herman A."/>
            <person name="Mangelson H."/>
            <person name="Liachko I."/>
            <person name="Sullivan S."/>
            <person name="Sone E.D."/>
            <person name="Koren S."/>
            <person name="Silverstein K.A.T."/>
            <person name="Beckman K.B."/>
            <person name="Gohl D.M."/>
        </authorList>
    </citation>
    <scope>NUCLEOTIDE SEQUENCE</scope>
    <source>
        <strain evidence="2">Duluth1</strain>
        <tissue evidence="2">Whole animal</tissue>
    </source>
</reference>
<evidence type="ECO:0000256" key="1">
    <source>
        <dbReference type="SAM" id="MobiDB-lite"/>
    </source>
</evidence>
<name>A0A9D3Y8I6_DREPO</name>
<keyword evidence="3" id="KW-1185">Reference proteome</keyword>
<accession>A0A9D3Y8I6</accession>
<feature type="region of interest" description="Disordered" evidence="1">
    <location>
        <begin position="285"/>
        <end position="318"/>
    </location>
</feature>
<gene>
    <name evidence="2" type="ORF">DPMN_081666</name>
</gene>
<organism evidence="2 3">
    <name type="scientific">Dreissena polymorpha</name>
    <name type="common">Zebra mussel</name>
    <name type="synonym">Mytilus polymorpha</name>
    <dbReference type="NCBI Taxonomy" id="45954"/>
    <lineage>
        <taxon>Eukaryota</taxon>
        <taxon>Metazoa</taxon>
        <taxon>Spiralia</taxon>
        <taxon>Lophotrochozoa</taxon>
        <taxon>Mollusca</taxon>
        <taxon>Bivalvia</taxon>
        <taxon>Autobranchia</taxon>
        <taxon>Heteroconchia</taxon>
        <taxon>Euheterodonta</taxon>
        <taxon>Imparidentia</taxon>
        <taxon>Neoheterodontei</taxon>
        <taxon>Myida</taxon>
        <taxon>Dreissenoidea</taxon>
        <taxon>Dreissenidae</taxon>
        <taxon>Dreissena</taxon>
    </lineage>
</organism>
<evidence type="ECO:0000313" key="3">
    <source>
        <dbReference type="Proteomes" id="UP000828390"/>
    </source>
</evidence>
<reference evidence="2" key="2">
    <citation type="submission" date="2020-11" db="EMBL/GenBank/DDBJ databases">
        <authorList>
            <person name="McCartney M.A."/>
            <person name="Auch B."/>
            <person name="Kono T."/>
            <person name="Mallez S."/>
            <person name="Becker A."/>
            <person name="Gohl D.M."/>
            <person name="Silverstein K.A.T."/>
            <person name="Koren S."/>
            <person name="Bechman K.B."/>
            <person name="Herman A."/>
            <person name="Abrahante J.E."/>
            <person name="Garbe J."/>
        </authorList>
    </citation>
    <scope>NUCLEOTIDE SEQUENCE</scope>
    <source>
        <strain evidence="2">Duluth1</strain>
        <tissue evidence="2">Whole animal</tissue>
    </source>
</reference>
<dbReference type="AlphaFoldDB" id="A0A9D3Y8I6"/>
<dbReference type="Proteomes" id="UP000828390">
    <property type="component" value="Unassembled WGS sequence"/>
</dbReference>